<feature type="domain" description="G-protein coupled receptors family 1 profile" evidence="15">
    <location>
        <begin position="41"/>
        <end position="290"/>
    </location>
</feature>
<protein>
    <recommendedName>
        <fullName evidence="14">Olfactory receptor</fullName>
    </recommendedName>
</protein>
<accession>A0A6I9ZRI1</accession>
<evidence type="ECO:0000256" key="8">
    <source>
        <dbReference type="ARBA" id="ARBA00023040"/>
    </source>
</evidence>
<dbReference type="GO" id="GO:0004984">
    <property type="term" value="F:olfactory receptor activity"/>
    <property type="evidence" value="ECO:0007669"/>
    <property type="project" value="InterPro"/>
</dbReference>
<evidence type="ECO:0000256" key="7">
    <source>
        <dbReference type="ARBA" id="ARBA00022989"/>
    </source>
</evidence>
<feature type="transmembrane region" description="Helical" evidence="14">
    <location>
        <begin position="272"/>
        <end position="292"/>
    </location>
</feature>
<keyword evidence="9 14" id="KW-0472">Membrane</keyword>
<proteinExistence type="inferred from homology"/>
<evidence type="ECO:0000256" key="3">
    <source>
        <dbReference type="ARBA" id="ARBA00022475"/>
    </source>
</evidence>
<evidence type="ECO:0000256" key="6">
    <source>
        <dbReference type="ARBA" id="ARBA00022725"/>
    </source>
</evidence>
<evidence type="ECO:0000256" key="11">
    <source>
        <dbReference type="ARBA" id="ARBA00023180"/>
    </source>
</evidence>
<evidence type="ECO:0000256" key="9">
    <source>
        <dbReference type="ARBA" id="ARBA00023136"/>
    </source>
</evidence>
<evidence type="ECO:0000256" key="10">
    <source>
        <dbReference type="ARBA" id="ARBA00023170"/>
    </source>
</evidence>
<feature type="transmembrane region" description="Helical" evidence="14">
    <location>
        <begin position="237"/>
        <end position="260"/>
    </location>
</feature>
<evidence type="ECO:0000256" key="5">
    <source>
        <dbReference type="ARBA" id="ARBA00022692"/>
    </source>
</evidence>
<keyword evidence="10 13" id="KW-0675">Receptor</keyword>
<comment type="function">
    <text evidence="1">Putative odorant or sperm cell receptor.</text>
</comment>
<reference evidence="17" key="1">
    <citation type="submission" date="2025-08" db="UniProtKB">
        <authorList>
            <consortium name="RefSeq"/>
        </authorList>
    </citation>
    <scope>IDENTIFICATION</scope>
    <source>
        <tissue evidence="17">Blood</tissue>
    </source>
</reference>
<dbReference type="CDD" id="cd15912">
    <property type="entry name" value="7tmA_OR6C-like"/>
    <property type="match status" value="1"/>
</dbReference>
<dbReference type="Pfam" id="PF13853">
    <property type="entry name" value="7tm_4"/>
    <property type="match status" value="1"/>
</dbReference>
<feature type="transmembrane region" description="Helical" evidence="14">
    <location>
        <begin position="66"/>
        <end position="86"/>
    </location>
</feature>
<evidence type="ECO:0000313" key="17">
    <source>
        <dbReference type="RefSeq" id="XP_014929507.1"/>
    </source>
</evidence>
<dbReference type="Gene3D" id="1.20.1070.10">
    <property type="entry name" value="Rhodopsin 7-helix transmembrane proteins"/>
    <property type="match status" value="1"/>
</dbReference>
<name>A0A6I9ZRI1_ACIJB</name>
<evidence type="ECO:0000256" key="1">
    <source>
        <dbReference type="ARBA" id="ARBA00003929"/>
    </source>
</evidence>
<keyword evidence="4 14" id="KW-0716">Sensory transduction</keyword>
<dbReference type="InterPro" id="IPR017452">
    <property type="entry name" value="GPCR_Rhodpsn_7TM"/>
</dbReference>
<dbReference type="GO" id="GO:0004930">
    <property type="term" value="F:G protein-coupled receptor activity"/>
    <property type="evidence" value="ECO:0007669"/>
    <property type="project" value="UniProtKB-KW"/>
</dbReference>
<feature type="transmembrane region" description="Helical" evidence="14">
    <location>
        <begin position="140"/>
        <end position="162"/>
    </location>
</feature>
<keyword evidence="12 13" id="KW-0807">Transducer</keyword>
<evidence type="ECO:0000313" key="16">
    <source>
        <dbReference type="Proteomes" id="UP001652583"/>
    </source>
</evidence>
<dbReference type="RefSeq" id="XP_014929507.1">
    <property type="nucleotide sequence ID" value="XM_015074021.1"/>
</dbReference>
<dbReference type="PROSITE" id="PS00237">
    <property type="entry name" value="G_PROTEIN_RECEP_F1_1"/>
    <property type="match status" value="1"/>
</dbReference>
<evidence type="ECO:0000256" key="13">
    <source>
        <dbReference type="RuleBase" id="RU000688"/>
    </source>
</evidence>
<feature type="transmembrane region" description="Helical" evidence="14">
    <location>
        <begin position="22"/>
        <end position="45"/>
    </location>
</feature>
<dbReference type="GeneID" id="106976597"/>
<dbReference type="InterPro" id="IPR000725">
    <property type="entry name" value="Olfact_rcpt"/>
</dbReference>
<dbReference type="OrthoDB" id="9902777at2759"/>
<evidence type="ECO:0000256" key="4">
    <source>
        <dbReference type="ARBA" id="ARBA00022606"/>
    </source>
</evidence>
<dbReference type="Proteomes" id="UP001652583">
    <property type="component" value="Chromosome D1"/>
</dbReference>
<dbReference type="PROSITE" id="PS50262">
    <property type="entry name" value="G_PROTEIN_RECEP_F1_2"/>
    <property type="match status" value="1"/>
</dbReference>
<dbReference type="FunFam" id="1.20.1070.10:FF:000010">
    <property type="entry name" value="Olfactory receptor"/>
    <property type="match status" value="1"/>
</dbReference>
<comment type="subcellular location">
    <subcellularLocation>
        <location evidence="2 14">Cell membrane</location>
        <topology evidence="2 14">Multi-pass membrane protein</topology>
    </subcellularLocation>
</comment>
<feature type="transmembrane region" description="Helical" evidence="14">
    <location>
        <begin position="92"/>
        <end position="120"/>
    </location>
</feature>
<sequence length="364" mass="40989">MSPENWTHVTGFVLLGFPRSHILQLLLFLALMAAYAVTATGNLLIIGLSWTDRHLHTQMYFFLRHLSFLELLLVSVVVPKMLVVILTGDHSISFATCIIQSYFYFLLGTTDFFLLAVMSLDRYLAICRPLYYETLMNGRVCSQLVLASWLAGFLWVLCPTILVANLPFCGPNGIDHVFCDSWPLLRLSCGDTRLLELVAFVLSTSVLLGSLALTSVSYACILATVFRAPTPAERKKAFSTCASHLTVVIIVYGSSIFLYIRMSEAQSTLLHKGASVLSCIITPLLNPFIFSLRNDKVKQALRDALMWHRTMASRTMRVTSKRKYWIKRLKMYAICKNVFEVQISPTTPCTFLRQLKTSLQNDAS</sequence>
<keyword evidence="16" id="KW-1185">Reference proteome</keyword>
<organism evidence="16 17">
    <name type="scientific">Acinonyx jubatus</name>
    <name type="common">Cheetah</name>
    <dbReference type="NCBI Taxonomy" id="32536"/>
    <lineage>
        <taxon>Eukaryota</taxon>
        <taxon>Metazoa</taxon>
        <taxon>Chordata</taxon>
        <taxon>Craniata</taxon>
        <taxon>Vertebrata</taxon>
        <taxon>Euteleostomi</taxon>
        <taxon>Mammalia</taxon>
        <taxon>Eutheria</taxon>
        <taxon>Laurasiatheria</taxon>
        <taxon>Carnivora</taxon>
        <taxon>Feliformia</taxon>
        <taxon>Felidae</taxon>
        <taxon>Felinae</taxon>
        <taxon>Acinonyx</taxon>
    </lineage>
</organism>
<keyword evidence="11" id="KW-0325">Glycoprotein</keyword>
<gene>
    <name evidence="17" type="primary">LOC106976597</name>
</gene>
<dbReference type="InterPro" id="IPR000276">
    <property type="entry name" value="GPCR_Rhodpsn"/>
</dbReference>
<dbReference type="PRINTS" id="PR00245">
    <property type="entry name" value="OLFACTORYR"/>
</dbReference>
<dbReference type="AlphaFoldDB" id="A0A6I9ZRI1"/>
<keyword evidence="6 14" id="KW-0552">Olfaction</keyword>
<dbReference type="GO" id="GO:0005886">
    <property type="term" value="C:plasma membrane"/>
    <property type="evidence" value="ECO:0007669"/>
    <property type="project" value="UniProtKB-SubCell"/>
</dbReference>
<dbReference type="PANTHER" id="PTHR26454">
    <property type="entry name" value="OLFACTORY RECEPTOR"/>
    <property type="match status" value="1"/>
</dbReference>
<evidence type="ECO:0000256" key="14">
    <source>
        <dbReference type="RuleBase" id="RU363047"/>
    </source>
</evidence>
<dbReference type="KEGG" id="aju:106976597"/>
<evidence type="ECO:0000256" key="2">
    <source>
        <dbReference type="ARBA" id="ARBA00004651"/>
    </source>
</evidence>
<evidence type="ECO:0000259" key="15">
    <source>
        <dbReference type="PROSITE" id="PS50262"/>
    </source>
</evidence>
<keyword evidence="8 13" id="KW-0297">G-protein coupled receptor</keyword>
<dbReference type="InterPro" id="IPR047132">
    <property type="entry name" value="Olfact_rcpt_6C-like"/>
</dbReference>
<comment type="similarity">
    <text evidence="13">Belongs to the G-protein coupled receptor 1 family.</text>
</comment>
<feature type="transmembrane region" description="Helical" evidence="14">
    <location>
        <begin position="197"/>
        <end position="225"/>
    </location>
</feature>
<dbReference type="SUPFAM" id="SSF81321">
    <property type="entry name" value="Family A G protein-coupled receptor-like"/>
    <property type="match status" value="1"/>
</dbReference>
<evidence type="ECO:0000256" key="12">
    <source>
        <dbReference type="ARBA" id="ARBA00023224"/>
    </source>
</evidence>
<dbReference type="PRINTS" id="PR00237">
    <property type="entry name" value="GPCRRHODOPSN"/>
</dbReference>
<keyword evidence="3 14" id="KW-1003">Cell membrane</keyword>
<keyword evidence="7 14" id="KW-1133">Transmembrane helix</keyword>
<keyword evidence="5 13" id="KW-0812">Transmembrane</keyword>
<dbReference type="PANTHER" id="PTHR26454:SF165">
    <property type="entry name" value="OLFACTORY RECEPTOR 6T1"/>
    <property type="match status" value="1"/>
</dbReference>